<feature type="binding site" evidence="6">
    <location>
        <begin position="75"/>
        <end position="76"/>
    </location>
    <ligand>
        <name>FAD</name>
        <dbReference type="ChEBI" id="CHEBI:57692"/>
    </ligand>
</feature>
<keyword evidence="5 6" id="KW-0274">FAD</keyword>
<dbReference type="InterPro" id="IPR036188">
    <property type="entry name" value="FAD/NAD-bd_sf"/>
</dbReference>
<dbReference type="Gene3D" id="3.30.410.40">
    <property type="match status" value="1"/>
</dbReference>
<evidence type="ECO:0000259" key="9">
    <source>
        <dbReference type="PROSITE" id="PS00624"/>
    </source>
</evidence>
<dbReference type="EMBL" id="OOIL02006674">
    <property type="protein sequence ID" value="VFR00111.1"/>
    <property type="molecule type" value="Genomic_DNA"/>
</dbReference>
<evidence type="ECO:0000256" key="2">
    <source>
        <dbReference type="ARBA" id="ARBA00010790"/>
    </source>
</evidence>
<evidence type="ECO:0000256" key="5">
    <source>
        <dbReference type="ARBA" id="ARBA00022827"/>
    </source>
</evidence>
<accession>A0A484NG77</accession>
<comment type="similarity">
    <text evidence="2">Belongs to the GMC oxidoreductase family.</text>
</comment>
<dbReference type="PROSITE" id="PS00624">
    <property type="entry name" value="GMC_OXRED_2"/>
    <property type="match status" value="1"/>
</dbReference>
<dbReference type="Pfam" id="PF00732">
    <property type="entry name" value="GMC_oxred_N"/>
    <property type="match status" value="1"/>
</dbReference>
<name>A0A484NG77_9ASTE</name>
<gene>
    <name evidence="10" type="ORF">CCAM_LOCUS41886</name>
</gene>
<dbReference type="GO" id="GO:0050660">
    <property type="term" value="F:flavin adenine dinucleotide binding"/>
    <property type="evidence" value="ECO:0007669"/>
    <property type="project" value="InterPro"/>
</dbReference>
<sequence>MAKSIPLLFLTIAALLLSLPHQSVSLRNPSYLGFVVNATQLPPEEYYDYIVIGGGTAGCPLAATLSEKYKVLVLERGGVPYGNPDLMTQEGYLTALTDVDAFDSPVQAFTSEEGVPNARGRVLGGSSTINAGFYSRADGEFYLRSGIDWDMRLVNQSYEWVERLIVFRPELRSWQMAVRDGLLEAGIDPYHGFSLEHVLGTKIGGSTFDPTGRRHISADLLSYANPSNIRVALHATAERILVKKHTAAGVVFRDRTGRYHHAMVRGKGEVLLAAGALGTPQILLLSGIGPRPYLSSLGIPVTLHSPHVGQFLFDNPRNGISIVPPLPLGHSLVQVVGITSSGAYLEAVSNVIPLSSPSPHPFFAGNPYSPPVYYRTVATILEKVIGPTSAGSLRLASTDARMNPLVNFNYFNDRGDLERCVNGTRKIGEVLRTSSMEAFKFTQWFGGRDFAYVGPALPEDQSNDALMEEFCRQTVSTIWHYHGGCVVGKVVDGDFRVVGIESLRAVDGSIFTVSPGTNPQATLLMLGRYVGMKMLRERMW</sequence>
<keyword evidence="3" id="KW-0285">Flavoprotein</keyword>
<dbReference type="AlphaFoldDB" id="A0A484NG77"/>
<feature type="signal peptide" evidence="8">
    <location>
        <begin position="1"/>
        <end position="25"/>
    </location>
</feature>
<evidence type="ECO:0000256" key="6">
    <source>
        <dbReference type="PIRSR" id="PIRSR000137-2"/>
    </source>
</evidence>
<dbReference type="Proteomes" id="UP000595140">
    <property type="component" value="Unassembled WGS sequence"/>
</dbReference>
<dbReference type="Pfam" id="PF05199">
    <property type="entry name" value="GMC_oxred_C"/>
    <property type="match status" value="1"/>
</dbReference>
<reference evidence="10 11" key="1">
    <citation type="submission" date="2018-04" db="EMBL/GenBank/DDBJ databases">
        <authorList>
            <person name="Vogel A."/>
        </authorList>
    </citation>
    <scope>NUCLEOTIDE SEQUENCE [LARGE SCALE GENOMIC DNA]</scope>
</reference>
<dbReference type="SUPFAM" id="SSF54373">
    <property type="entry name" value="FAD-linked reductases, C-terminal domain"/>
    <property type="match status" value="1"/>
</dbReference>
<dbReference type="InterPro" id="IPR051871">
    <property type="entry name" value="GMC_Oxidoreductase-Related"/>
</dbReference>
<feature type="binding site" evidence="6">
    <location>
        <begin position="479"/>
        <end position="480"/>
    </location>
    <ligand>
        <name>FAD</name>
        <dbReference type="ChEBI" id="CHEBI:57692"/>
    </ligand>
</feature>
<dbReference type="InterPro" id="IPR012132">
    <property type="entry name" value="GMC_OxRdtase"/>
</dbReference>
<dbReference type="PIRSF" id="PIRSF000137">
    <property type="entry name" value="Alcohol_oxidase"/>
    <property type="match status" value="1"/>
</dbReference>
<keyword evidence="4 8" id="KW-0732">Signal</keyword>
<dbReference type="Gene3D" id="3.50.50.60">
    <property type="entry name" value="FAD/NAD(P)-binding domain"/>
    <property type="match status" value="1"/>
</dbReference>
<dbReference type="InterPro" id="IPR007867">
    <property type="entry name" value="GMC_OxRtase_C"/>
</dbReference>
<dbReference type="SUPFAM" id="SSF51905">
    <property type="entry name" value="FAD/NAD(P)-binding domain"/>
    <property type="match status" value="1"/>
</dbReference>
<evidence type="ECO:0000313" key="11">
    <source>
        <dbReference type="Proteomes" id="UP000595140"/>
    </source>
</evidence>
<feature type="domain" description="Glucose-methanol-choline oxidoreductase N-terminal" evidence="9">
    <location>
        <begin position="275"/>
        <end position="289"/>
    </location>
</feature>
<evidence type="ECO:0000313" key="10">
    <source>
        <dbReference type="EMBL" id="VFR00111.1"/>
    </source>
</evidence>
<proteinExistence type="inferred from homology"/>
<feature type="binding site" evidence="6">
    <location>
        <begin position="519"/>
        <end position="520"/>
    </location>
    <ligand>
        <name>FAD</name>
        <dbReference type="ChEBI" id="CHEBI:57692"/>
    </ligand>
</feature>
<comment type="cofactor">
    <cofactor evidence="1 6">
        <name>FAD</name>
        <dbReference type="ChEBI" id="CHEBI:57692"/>
    </cofactor>
</comment>
<keyword evidence="7" id="KW-1015">Disulfide bond</keyword>
<feature type="chain" id="PRO_5019793142" description="Glucose-methanol-choline oxidoreductase N-terminal domain-containing protein" evidence="8">
    <location>
        <begin position="26"/>
        <end position="540"/>
    </location>
</feature>
<evidence type="ECO:0000256" key="3">
    <source>
        <dbReference type="ARBA" id="ARBA00022630"/>
    </source>
</evidence>
<protein>
    <recommendedName>
        <fullName evidence="9">Glucose-methanol-choline oxidoreductase N-terminal domain-containing protein</fullName>
    </recommendedName>
</protein>
<evidence type="ECO:0000256" key="4">
    <source>
        <dbReference type="ARBA" id="ARBA00022729"/>
    </source>
</evidence>
<evidence type="ECO:0000256" key="8">
    <source>
        <dbReference type="SAM" id="SignalP"/>
    </source>
</evidence>
<feature type="binding site" evidence="6">
    <location>
        <position position="122"/>
    </location>
    <ligand>
        <name>FAD</name>
        <dbReference type="ChEBI" id="CHEBI:57692"/>
    </ligand>
</feature>
<dbReference type="PANTHER" id="PTHR45968">
    <property type="entry name" value="OSJNBA0019K04.7 PROTEIN"/>
    <property type="match status" value="1"/>
</dbReference>
<dbReference type="GO" id="GO:0016614">
    <property type="term" value="F:oxidoreductase activity, acting on CH-OH group of donors"/>
    <property type="evidence" value="ECO:0007669"/>
    <property type="project" value="InterPro"/>
</dbReference>
<evidence type="ECO:0000256" key="1">
    <source>
        <dbReference type="ARBA" id="ARBA00001974"/>
    </source>
</evidence>
<dbReference type="PANTHER" id="PTHR45968:SF2">
    <property type="entry name" value="(R)-MANDELONITRILE LYASE-LIKE"/>
    <property type="match status" value="1"/>
</dbReference>
<organism evidence="10 11">
    <name type="scientific">Cuscuta campestris</name>
    <dbReference type="NCBI Taxonomy" id="132261"/>
    <lineage>
        <taxon>Eukaryota</taxon>
        <taxon>Viridiplantae</taxon>
        <taxon>Streptophyta</taxon>
        <taxon>Embryophyta</taxon>
        <taxon>Tracheophyta</taxon>
        <taxon>Spermatophyta</taxon>
        <taxon>Magnoliopsida</taxon>
        <taxon>eudicotyledons</taxon>
        <taxon>Gunneridae</taxon>
        <taxon>Pentapetalae</taxon>
        <taxon>asterids</taxon>
        <taxon>lamiids</taxon>
        <taxon>Solanales</taxon>
        <taxon>Convolvulaceae</taxon>
        <taxon>Cuscuteae</taxon>
        <taxon>Cuscuta</taxon>
        <taxon>Cuscuta subgen. Grammica</taxon>
        <taxon>Cuscuta sect. Cleistogrammica</taxon>
    </lineage>
</organism>
<dbReference type="OrthoDB" id="269227at2759"/>
<evidence type="ECO:0000256" key="7">
    <source>
        <dbReference type="PIRSR" id="PIRSR000137-3"/>
    </source>
</evidence>
<keyword evidence="11" id="KW-1185">Reference proteome</keyword>
<feature type="binding site" evidence="6">
    <location>
        <position position="508"/>
    </location>
    <ligand>
        <name>FAD</name>
        <dbReference type="ChEBI" id="CHEBI:57692"/>
    </ligand>
</feature>
<feature type="disulfide bond" evidence="7">
    <location>
        <begin position="420"/>
        <end position="471"/>
    </location>
</feature>
<dbReference type="InterPro" id="IPR000172">
    <property type="entry name" value="GMC_OxRdtase_N"/>
</dbReference>